<organism evidence="2 3">
    <name type="scientific">Acanthosepion pharaonis</name>
    <name type="common">Pharaoh cuttlefish</name>
    <name type="synonym">Sepia pharaonis</name>
    <dbReference type="NCBI Taxonomy" id="158019"/>
    <lineage>
        <taxon>Eukaryota</taxon>
        <taxon>Metazoa</taxon>
        <taxon>Spiralia</taxon>
        <taxon>Lophotrochozoa</taxon>
        <taxon>Mollusca</taxon>
        <taxon>Cephalopoda</taxon>
        <taxon>Coleoidea</taxon>
        <taxon>Decapodiformes</taxon>
        <taxon>Sepiida</taxon>
        <taxon>Sepiina</taxon>
        <taxon>Sepiidae</taxon>
        <taxon>Acanthosepion</taxon>
    </lineage>
</organism>
<dbReference type="PANTHER" id="PTHR12242">
    <property type="entry name" value="OS02G0130600 PROTEIN-RELATED"/>
    <property type="match status" value="1"/>
</dbReference>
<reference evidence="2" key="1">
    <citation type="submission" date="2021-01" db="EMBL/GenBank/DDBJ databases">
        <authorList>
            <person name="Li R."/>
            <person name="Bekaert M."/>
        </authorList>
    </citation>
    <scope>NUCLEOTIDE SEQUENCE</scope>
    <source>
        <strain evidence="2">Farmed</strain>
    </source>
</reference>
<keyword evidence="1" id="KW-0812">Transmembrane</keyword>
<keyword evidence="1" id="KW-0472">Membrane</keyword>
<dbReference type="PANTHER" id="PTHR12242:SF1">
    <property type="entry name" value="MYND-TYPE DOMAIN-CONTAINING PROTEIN"/>
    <property type="match status" value="1"/>
</dbReference>
<proteinExistence type="predicted"/>
<evidence type="ECO:0000313" key="2">
    <source>
        <dbReference type="EMBL" id="CAE1177841.1"/>
    </source>
</evidence>
<protein>
    <submittedName>
        <fullName evidence="2">Uncharacterized protein</fullName>
    </submittedName>
</protein>
<dbReference type="Pfam" id="PF21534">
    <property type="entry name" value="Rost"/>
    <property type="match status" value="1"/>
</dbReference>
<dbReference type="AlphaFoldDB" id="A0A812BDV6"/>
<evidence type="ECO:0000313" key="3">
    <source>
        <dbReference type="Proteomes" id="UP000597762"/>
    </source>
</evidence>
<feature type="transmembrane region" description="Helical" evidence="1">
    <location>
        <begin position="85"/>
        <end position="104"/>
    </location>
</feature>
<comment type="caution">
    <text evidence="2">The sequence shown here is derived from an EMBL/GenBank/DDBJ whole genome shotgun (WGS) entry which is preliminary data.</text>
</comment>
<feature type="transmembrane region" description="Helical" evidence="1">
    <location>
        <begin position="290"/>
        <end position="310"/>
    </location>
</feature>
<dbReference type="GO" id="GO:0016020">
    <property type="term" value="C:membrane"/>
    <property type="evidence" value="ECO:0007669"/>
    <property type="project" value="TreeGrafter"/>
</dbReference>
<gene>
    <name evidence="2" type="ORF">SPHA_14854</name>
</gene>
<feature type="transmembrane region" description="Helical" evidence="1">
    <location>
        <begin position="124"/>
        <end position="144"/>
    </location>
</feature>
<name>A0A812BDV6_ACAPH</name>
<feature type="transmembrane region" description="Helical" evidence="1">
    <location>
        <begin position="330"/>
        <end position="352"/>
    </location>
</feature>
<feature type="transmembrane region" description="Helical" evidence="1">
    <location>
        <begin position="45"/>
        <end position="64"/>
    </location>
</feature>
<sequence>MSSTNAPFLFFFSLPQSRHFSFHFSLSSLHPVHHVLTTNYNTTTFFVAVLHSLPLLIKWSLVFCSHFILKDAKKDYWQRLSPAFVLYRLLTAFFTVSCLVNYIISTSNDPDTDHNVMAYLTTWAYIVLVLHFHLAAIITCYWTYKRYRGDIDVSNYTTVIARSRLRKDGRVKPPPPPAAVQLTASSTIGDVLDRPVLETQESVESAVFIENTDQTTWYMKLSWMFYNITFVSAIVVTLVFFGAVYPNLSPEDRKAALGISFEDLSVHGLNTLLVLMEVALSAYPVRLLHALYPILYGLLYMIFNISYWSFDMKHNIIYEGMLDWNHPIRCLILVVALVFFVTPLLQIVHFLFYKLRDTVFNRTSRQDSISTINTGDV</sequence>
<keyword evidence="3" id="KW-1185">Reference proteome</keyword>
<dbReference type="EMBL" id="CAHIKZ030000512">
    <property type="protein sequence ID" value="CAE1177841.1"/>
    <property type="molecule type" value="Genomic_DNA"/>
</dbReference>
<keyword evidence="1" id="KW-1133">Transmembrane helix</keyword>
<evidence type="ECO:0000256" key="1">
    <source>
        <dbReference type="SAM" id="Phobius"/>
    </source>
</evidence>
<dbReference type="OrthoDB" id="419711at2759"/>
<accession>A0A812BDV6</accession>
<feature type="transmembrane region" description="Helical" evidence="1">
    <location>
        <begin position="224"/>
        <end position="244"/>
    </location>
</feature>
<dbReference type="InterPro" id="IPR049352">
    <property type="entry name" value="Rost"/>
</dbReference>
<dbReference type="Proteomes" id="UP000597762">
    <property type="component" value="Unassembled WGS sequence"/>
</dbReference>